<feature type="domain" description="NERD" evidence="1">
    <location>
        <begin position="41"/>
        <end position="157"/>
    </location>
</feature>
<dbReference type="Pfam" id="PF08378">
    <property type="entry name" value="NERD"/>
    <property type="match status" value="1"/>
</dbReference>
<reference evidence="2" key="1">
    <citation type="submission" date="2021-04" db="EMBL/GenBank/DDBJ databases">
        <title>Genome seq and assembly of Bacillus sp.</title>
        <authorList>
            <person name="Chhetri G."/>
        </authorList>
    </citation>
    <scope>NUCLEOTIDE SEQUENCE</scope>
    <source>
        <strain evidence="2">RG28</strain>
    </source>
</reference>
<organism evidence="2 3">
    <name type="scientific">Gottfriedia endophytica</name>
    <dbReference type="NCBI Taxonomy" id="2820819"/>
    <lineage>
        <taxon>Bacteria</taxon>
        <taxon>Bacillati</taxon>
        <taxon>Bacillota</taxon>
        <taxon>Bacilli</taxon>
        <taxon>Bacillales</taxon>
        <taxon>Bacillaceae</taxon>
        <taxon>Gottfriedia</taxon>
    </lineage>
</organism>
<proteinExistence type="predicted"/>
<gene>
    <name evidence="2" type="ORF">J5Y03_07820</name>
</gene>
<dbReference type="RefSeq" id="WP_209404293.1">
    <property type="nucleotide sequence ID" value="NZ_JAGIYQ010000004.1"/>
</dbReference>
<dbReference type="Proteomes" id="UP000682134">
    <property type="component" value="Unassembled WGS sequence"/>
</dbReference>
<dbReference type="AlphaFoldDB" id="A0A940NUI8"/>
<sequence>MIVKPRNMPIYIKKLEALLRRLPQDHPKREFISNNLLKRATGYKGEKELDYPLSFLPEDEYMIFHDLRLYDGSHYFQVDSLIVSQHFVLILEAKNIQGTLQFDPDFNQLIRIYGGKEEAFSDPLLQVERQTSQLKKWLKMHKLSQLPIESLVVISTPRTIIQTFSNNPQIRNKVIHCAKLPFKIKSIKESFPNKILNTKKFLQLKIELKENHIPLEIDIFKHMDISESEVQNGIQCINCFAFSMERREANWICSICQHKSKTAHINSLNDYALLFGKEITNQKLREFLNVHSSSVAKKILSSMNLNSTGKNKGKIYYLEINDN</sequence>
<comment type="caution">
    <text evidence="2">The sequence shown here is derived from an EMBL/GenBank/DDBJ whole genome shotgun (WGS) entry which is preliminary data.</text>
</comment>
<dbReference type="PROSITE" id="PS50965">
    <property type="entry name" value="NERD"/>
    <property type="match status" value="1"/>
</dbReference>
<dbReference type="EMBL" id="JAGIYQ010000004">
    <property type="protein sequence ID" value="MBP0725098.1"/>
    <property type="molecule type" value="Genomic_DNA"/>
</dbReference>
<evidence type="ECO:0000313" key="3">
    <source>
        <dbReference type="Proteomes" id="UP000682134"/>
    </source>
</evidence>
<name>A0A940NUI8_9BACI</name>
<accession>A0A940NUI8</accession>
<keyword evidence="3" id="KW-1185">Reference proteome</keyword>
<protein>
    <submittedName>
        <fullName evidence="2">NERD domain-containing protein</fullName>
    </submittedName>
</protein>
<evidence type="ECO:0000259" key="1">
    <source>
        <dbReference type="PROSITE" id="PS50965"/>
    </source>
</evidence>
<dbReference type="InterPro" id="IPR011528">
    <property type="entry name" value="NERD"/>
</dbReference>
<evidence type="ECO:0000313" key="2">
    <source>
        <dbReference type="EMBL" id="MBP0725098.1"/>
    </source>
</evidence>